<dbReference type="RefSeq" id="WP_027698704.1">
    <property type="nucleotide sequence ID" value="NZ_DF820487.1"/>
</dbReference>
<dbReference type="STRING" id="1329250.WOSG25_040520"/>
<dbReference type="eggNOG" id="COG0346">
    <property type="taxonomic scope" value="Bacteria"/>
</dbReference>
<name>A0A069CT78_WEIOS</name>
<evidence type="ECO:0000313" key="2">
    <source>
        <dbReference type="Proteomes" id="UP000030643"/>
    </source>
</evidence>
<dbReference type="Proteomes" id="UP000030643">
    <property type="component" value="Unassembled WGS sequence"/>
</dbReference>
<keyword evidence="1" id="KW-0456">Lyase</keyword>
<organism evidence="1 2">
    <name type="scientific">Weissella oryzae (strain DSM 25784 / JCM 18191 / LMG 30913 / SG25)</name>
    <dbReference type="NCBI Taxonomy" id="1329250"/>
    <lineage>
        <taxon>Bacteria</taxon>
        <taxon>Bacillati</taxon>
        <taxon>Bacillota</taxon>
        <taxon>Bacilli</taxon>
        <taxon>Lactobacillales</taxon>
        <taxon>Lactobacillaceae</taxon>
        <taxon>Weissella</taxon>
    </lineage>
</organism>
<gene>
    <name evidence="1" type="ORF">WOSG25_040520</name>
</gene>
<dbReference type="AlphaFoldDB" id="A0A069CT78"/>
<proteinExistence type="predicted"/>
<dbReference type="OrthoDB" id="9802805at2"/>
<keyword evidence="2" id="KW-1185">Reference proteome</keyword>
<dbReference type="EMBL" id="DF820487">
    <property type="protein sequence ID" value="GAK30612.1"/>
    <property type="molecule type" value="Genomic_DNA"/>
</dbReference>
<dbReference type="InterPro" id="IPR029068">
    <property type="entry name" value="Glyas_Bleomycin-R_OHBP_Dase"/>
</dbReference>
<dbReference type="GO" id="GO:0016829">
    <property type="term" value="F:lyase activity"/>
    <property type="evidence" value="ECO:0007669"/>
    <property type="project" value="UniProtKB-KW"/>
</dbReference>
<evidence type="ECO:0000313" key="1">
    <source>
        <dbReference type="EMBL" id="GAK30612.1"/>
    </source>
</evidence>
<dbReference type="SUPFAM" id="SSF54593">
    <property type="entry name" value="Glyoxalase/Bleomycin resistance protein/Dihydroxybiphenyl dioxygenase"/>
    <property type="match status" value="1"/>
</dbReference>
<protein>
    <submittedName>
        <fullName evidence="1">Lactoylglutathione lyase</fullName>
    </submittedName>
</protein>
<sequence>MRVRKFSPKYIPSKNLGRAVRFYREVFDLPTEFGEHEDRHLFFNQEAIVFDEVEAEPITVTVVVRDHESTVEKHLINYYVQQSAPVTESADGKHVTFHLDDFEGNHIEVIANK</sequence>
<dbReference type="Gene3D" id="3.10.180.10">
    <property type="entry name" value="2,3-Dihydroxybiphenyl 1,2-Dioxygenase, domain 1"/>
    <property type="match status" value="1"/>
</dbReference>
<accession>A0A069CT78</accession>
<reference evidence="2" key="1">
    <citation type="journal article" date="2014" name="Genome Announc.">
        <title>Draft genome sequence of Weissella oryzae SG25T, isolated from fermented rice grains.</title>
        <authorList>
            <person name="Tanizawa Y."/>
            <person name="Fujisawa T."/>
            <person name="Mochizuki T."/>
            <person name="Kaminuma E."/>
            <person name="Suzuki Y."/>
            <person name="Nakamura Y."/>
            <person name="Tohno M."/>
        </authorList>
    </citation>
    <scope>NUCLEOTIDE SEQUENCE [LARGE SCALE GENOMIC DNA]</scope>
    <source>
        <strain evidence="2">DSM 25784 / JCM 18191 / LMG 30913 / SG25</strain>
    </source>
</reference>